<reference evidence="4" key="1">
    <citation type="journal article" date="2014" name="Int. J. Syst. Evol. Microbiol.">
        <title>Complete genome sequence of Corynebacterium casei LMG S-19264T (=DSM 44701T), isolated from a smear-ripened cheese.</title>
        <authorList>
            <consortium name="US DOE Joint Genome Institute (JGI-PGF)"/>
            <person name="Walter F."/>
            <person name="Albersmeier A."/>
            <person name="Kalinowski J."/>
            <person name="Ruckert C."/>
        </authorList>
    </citation>
    <scope>NUCLEOTIDE SEQUENCE</scope>
    <source>
        <strain evidence="4">CGMCC 4.7272</strain>
    </source>
</reference>
<evidence type="ECO:0000313" key="5">
    <source>
        <dbReference type="Proteomes" id="UP000625682"/>
    </source>
</evidence>
<feature type="region of interest" description="Disordered" evidence="1">
    <location>
        <begin position="368"/>
        <end position="447"/>
    </location>
</feature>
<dbReference type="Proteomes" id="UP000625682">
    <property type="component" value="Unassembled WGS sequence"/>
</dbReference>
<dbReference type="SUPFAM" id="SSF51126">
    <property type="entry name" value="Pectin lyase-like"/>
    <property type="match status" value="1"/>
</dbReference>
<sequence>MSRRTIAQGLIVAVCLLTGATACAGASPRGSGGAAPASVVRVPQDTDSLQDAVDRVGEGGLVLVSPGVYRESVTVSKARVVLRGLDRSRVVVDGEFERANGITVTGAGSVVENLTVRNHLANGVLFTGVTDESALRAGRAGGSAYDPLDTVKFPPLKGFRASYVTAYNNALYGIYAFDARSGIIERSYASGHADSGIYVGQCRPCDTVVRHNTVEHNAVGLEVTNASERLYLLGNRASRNRVGLTLNSNDLEALGPQRGAIVAGNTLTDNNDDASPEQADGGFGIGVGAGGGRANVIERNLISGNKAAGVLLSDVQGYPARANTVRANRVTANGTDLVLATGTPAGNCFTGNGESLTSPARLPRETRCAKGTRGAVRAEPDTGLVRDPLGHPAPVQAPPGLSFQDVPPPPSQQQMPAATTTRPHPAVGLPGKVAPGEFRLPGTKGAL</sequence>
<dbReference type="AlphaFoldDB" id="A0A917NTN0"/>
<evidence type="ECO:0000256" key="2">
    <source>
        <dbReference type="SAM" id="SignalP"/>
    </source>
</evidence>
<feature type="chain" id="PRO_5039131264" description="Right handed beta helix domain-containing protein" evidence="2">
    <location>
        <begin position="25"/>
        <end position="447"/>
    </location>
</feature>
<keyword evidence="2" id="KW-0732">Signal</keyword>
<dbReference type="InterPro" id="IPR011050">
    <property type="entry name" value="Pectin_lyase_fold/virulence"/>
</dbReference>
<proteinExistence type="predicted"/>
<feature type="domain" description="Right handed beta helix" evidence="3">
    <location>
        <begin position="100"/>
        <end position="249"/>
    </location>
</feature>
<dbReference type="InterPro" id="IPR039448">
    <property type="entry name" value="Beta_helix"/>
</dbReference>
<organism evidence="4 5">
    <name type="scientific">Streptomyces lacrimifluminis</name>
    <dbReference type="NCBI Taxonomy" id="1500077"/>
    <lineage>
        <taxon>Bacteria</taxon>
        <taxon>Bacillati</taxon>
        <taxon>Actinomycetota</taxon>
        <taxon>Actinomycetes</taxon>
        <taxon>Kitasatosporales</taxon>
        <taxon>Streptomycetaceae</taxon>
        <taxon>Streptomyces</taxon>
    </lineage>
</organism>
<comment type="caution">
    <text evidence="4">The sequence shown here is derived from an EMBL/GenBank/DDBJ whole genome shotgun (WGS) entry which is preliminary data.</text>
</comment>
<gene>
    <name evidence="4" type="ORF">GCM10012282_25000</name>
</gene>
<dbReference type="RefSeq" id="WP_229695173.1">
    <property type="nucleotide sequence ID" value="NZ_BAABER010000007.1"/>
</dbReference>
<name>A0A917NTN0_9ACTN</name>
<evidence type="ECO:0000259" key="3">
    <source>
        <dbReference type="Pfam" id="PF13229"/>
    </source>
</evidence>
<reference evidence="4" key="2">
    <citation type="submission" date="2020-09" db="EMBL/GenBank/DDBJ databases">
        <authorList>
            <person name="Sun Q."/>
            <person name="Zhou Y."/>
        </authorList>
    </citation>
    <scope>NUCLEOTIDE SEQUENCE</scope>
    <source>
        <strain evidence="4">CGMCC 4.7272</strain>
    </source>
</reference>
<dbReference type="SMART" id="SM00710">
    <property type="entry name" value="PbH1"/>
    <property type="match status" value="8"/>
</dbReference>
<dbReference type="Gene3D" id="2.160.20.10">
    <property type="entry name" value="Single-stranded right-handed beta-helix, Pectin lyase-like"/>
    <property type="match status" value="1"/>
</dbReference>
<protein>
    <recommendedName>
        <fullName evidence="3">Right handed beta helix domain-containing protein</fullName>
    </recommendedName>
</protein>
<accession>A0A917NTN0</accession>
<dbReference type="PROSITE" id="PS51257">
    <property type="entry name" value="PROKAR_LIPOPROTEIN"/>
    <property type="match status" value="1"/>
</dbReference>
<feature type="signal peptide" evidence="2">
    <location>
        <begin position="1"/>
        <end position="24"/>
    </location>
</feature>
<dbReference type="EMBL" id="BMMU01000006">
    <property type="protein sequence ID" value="GGJ27420.1"/>
    <property type="molecule type" value="Genomic_DNA"/>
</dbReference>
<keyword evidence="5" id="KW-1185">Reference proteome</keyword>
<dbReference type="InterPro" id="IPR006626">
    <property type="entry name" value="PbH1"/>
</dbReference>
<evidence type="ECO:0000256" key="1">
    <source>
        <dbReference type="SAM" id="MobiDB-lite"/>
    </source>
</evidence>
<dbReference type="InterPro" id="IPR012334">
    <property type="entry name" value="Pectin_lyas_fold"/>
</dbReference>
<dbReference type="Pfam" id="PF13229">
    <property type="entry name" value="Beta_helix"/>
    <property type="match status" value="1"/>
</dbReference>
<evidence type="ECO:0000313" key="4">
    <source>
        <dbReference type="EMBL" id="GGJ27420.1"/>
    </source>
</evidence>